<reference evidence="1 2" key="1">
    <citation type="journal article" date="2015" name="Nature">
        <title>rRNA introns, odd ribosomes, and small enigmatic genomes across a large radiation of phyla.</title>
        <authorList>
            <person name="Brown C.T."/>
            <person name="Hug L.A."/>
            <person name="Thomas B.C."/>
            <person name="Sharon I."/>
            <person name="Castelle C.J."/>
            <person name="Singh A."/>
            <person name="Wilkins M.J."/>
            <person name="Williams K.H."/>
            <person name="Banfield J.F."/>
        </authorList>
    </citation>
    <scope>NUCLEOTIDE SEQUENCE [LARGE SCALE GENOMIC DNA]</scope>
</reference>
<dbReference type="Proteomes" id="UP000033867">
    <property type="component" value="Unassembled WGS sequence"/>
</dbReference>
<evidence type="ECO:0000313" key="2">
    <source>
        <dbReference type="Proteomes" id="UP000033867"/>
    </source>
</evidence>
<dbReference type="EMBL" id="LCEK01000019">
    <property type="protein sequence ID" value="KKS71788.1"/>
    <property type="molecule type" value="Genomic_DNA"/>
</dbReference>
<accession>A0A0G1EB16</accession>
<gene>
    <name evidence="1" type="ORF">UV42_C0019G0012</name>
</gene>
<evidence type="ECO:0000313" key="1">
    <source>
        <dbReference type="EMBL" id="KKS71788.1"/>
    </source>
</evidence>
<comment type="caution">
    <text evidence="1">The sequence shown here is derived from an EMBL/GenBank/DDBJ whole genome shotgun (WGS) entry which is preliminary data.</text>
</comment>
<name>A0A0G1EB16_9BACT</name>
<sequence>MSSEIPGSSHIAERRDTGKRGTVLGRHFDAVWDYNDGRQIQDVVSASATKRNILVESPELRAELAKALSSLHDKEDSLQHGPDTYAVSDVVVDGQRYRVTMLDIEGSLVVNVAFDYTDGRTYTSSVLVTNFDTKNDETTAAVQKRISGYEVGTCVSIKGFSSLGRTQEDVKAGSYEYFGGDDTLDRGYSFERDRDAADKLQKLNAFTLDEIFGLTQGEEKKKLELDSFLEKNRHMPIFCYFN</sequence>
<dbReference type="AlphaFoldDB" id="A0A0G1EB16"/>
<organism evidence="1 2">
    <name type="scientific">Candidatus Magasanikbacteria bacterium GW2011_GWE2_42_7</name>
    <dbReference type="NCBI Taxonomy" id="1619052"/>
    <lineage>
        <taxon>Bacteria</taxon>
        <taxon>Candidatus Magasanikiibacteriota</taxon>
    </lineage>
</organism>
<proteinExistence type="predicted"/>
<protein>
    <submittedName>
        <fullName evidence="1">Uncharacterized protein</fullName>
    </submittedName>
</protein>